<dbReference type="PANTHER" id="PTHR46039:SF5">
    <property type="entry name" value="SUCROSE-PHOSPHATE SYNTHASE 3-RELATED"/>
    <property type="match status" value="1"/>
</dbReference>
<dbReference type="Pfam" id="PF00534">
    <property type="entry name" value="Glycos_transf_1"/>
    <property type="match status" value="1"/>
</dbReference>
<comment type="similarity">
    <text evidence="1">Belongs to the glycosyltransferase 1 family.</text>
</comment>
<gene>
    <name evidence="7" type="ORF">ENL26_04130</name>
</gene>
<evidence type="ECO:0000256" key="3">
    <source>
        <dbReference type="ARBA" id="ARBA00022676"/>
    </source>
</evidence>
<evidence type="ECO:0000313" key="7">
    <source>
        <dbReference type="EMBL" id="HHF08933.1"/>
    </source>
</evidence>
<sequence length="228" mass="25440">NRVEKPVIVSSSRLEPKKNVAGLLKAFLNDKKLNEEANLLIIVKGISNAYKEYSKVPGEPGRILKELIETVSAHKARDRVFFMNISNQKELAALYRVAVSKEGLFAMVSLYEPFGLAPLEAMACGLPAVATKNGGPSEFMIKSGVKYGILVDPEDIINIAEGLKKLIFDRRLNMELSKKIVDYVKKDYSWGATARRYLEVIEEKKRCPSKLPEIPSFFLGKGEPPLLL</sequence>
<evidence type="ECO:0000259" key="6">
    <source>
        <dbReference type="Pfam" id="PF00534"/>
    </source>
</evidence>
<dbReference type="EMBL" id="DRTH01000248">
    <property type="protein sequence ID" value="HHF08933.1"/>
    <property type="molecule type" value="Genomic_DNA"/>
</dbReference>
<dbReference type="GO" id="GO:0046524">
    <property type="term" value="F:sucrose-phosphate synthase activity"/>
    <property type="evidence" value="ECO:0007669"/>
    <property type="project" value="UniProtKB-EC"/>
</dbReference>
<dbReference type="Proteomes" id="UP000886129">
    <property type="component" value="Unassembled WGS sequence"/>
</dbReference>
<dbReference type="InterPro" id="IPR001296">
    <property type="entry name" value="Glyco_trans_1"/>
</dbReference>
<dbReference type="PANTHER" id="PTHR46039">
    <property type="entry name" value="SUCROSE-PHOSPHATE SYNTHASE 3-RELATED"/>
    <property type="match status" value="1"/>
</dbReference>
<evidence type="ECO:0000256" key="1">
    <source>
        <dbReference type="ARBA" id="ARBA00006530"/>
    </source>
</evidence>
<evidence type="ECO:0000256" key="5">
    <source>
        <dbReference type="ARBA" id="ARBA00047471"/>
    </source>
</evidence>
<dbReference type="EC" id="2.4.1.14" evidence="2"/>
<keyword evidence="3" id="KW-0328">Glycosyltransferase</keyword>
<comment type="caution">
    <text evidence="7">The sequence shown here is derived from an EMBL/GenBank/DDBJ whole genome shotgun (WGS) entry which is preliminary data.</text>
</comment>
<dbReference type="Gene3D" id="3.40.50.2000">
    <property type="entry name" value="Glycogen Phosphorylase B"/>
    <property type="match status" value="1"/>
</dbReference>
<feature type="non-terminal residue" evidence="7">
    <location>
        <position position="1"/>
    </location>
</feature>
<dbReference type="AlphaFoldDB" id="A0A7C5HYM4"/>
<accession>A0A7C5HYM4</accession>
<comment type="catalytic activity">
    <reaction evidence="5">
        <text>beta-D-fructose 6-phosphate + UDP-alpha-D-glucose = sucrose 6(F)-phosphate + UDP + H(+)</text>
        <dbReference type="Rhea" id="RHEA:22172"/>
        <dbReference type="ChEBI" id="CHEBI:15378"/>
        <dbReference type="ChEBI" id="CHEBI:57634"/>
        <dbReference type="ChEBI" id="CHEBI:57723"/>
        <dbReference type="ChEBI" id="CHEBI:58223"/>
        <dbReference type="ChEBI" id="CHEBI:58885"/>
        <dbReference type="EC" id="2.4.1.14"/>
    </reaction>
</comment>
<feature type="domain" description="Glycosyl transferase family 1" evidence="6">
    <location>
        <begin position="4"/>
        <end position="181"/>
    </location>
</feature>
<evidence type="ECO:0000256" key="4">
    <source>
        <dbReference type="ARBA" id="ARBA00022679"/>
    </source>
</evidence>
<keyword evidence="4" id="KW-0808">Transferase</keyword>
<dbReference type="SUPFAM" id="SSF53756">
    <property type="entry name" value="UDP-Glycosyltransferase/glycogen phosphorylase"/>
    <property type="match status" value="1"/>
</dbReference>
<organism evidence="7">
    <name type="scientific">Kosmotoga arenicorallina</name>
    <dbReference type="NCBI Taxonomy" id="688066"/>
    <lineage>
        <taxon>Bacteria</taxon>
        <taxon>Thermotogati</taxon>
        <taxon>Thermotogota</taxon>
        <taxon>Thermotogae</taxon>
        <taxon>Kosmotogales</taxon>
        <taxon>Kosmotogaceae</taxon>
        <taxon>Kosmotoga</taxon>
    </lineage>
</organism>
<name>A0A7C5HYM4_9BACT</name>
<protein>
    <recommendedName>
        <fullName evidence="2">sucrose-phosphate synthase</fullName>
        <ecNumber evidence="2">2.4.1.14</ecNumber>
    </recommendedName>
</protein>
<reference evidence="7" key="1">
    <citation type="journal article" date="2020" name="mSystems">
        <title>Genome- and Community-Level Interaction Insights into Carbon Utilization and Element Cycling Functions of Hydrothermarchaeota in Hydrothermal Sediment.</title>
        <authorList>
            <person name="Zhou Z."/>
            <person name="Liu Y."/>
            <person name="Xu W."/>
            <person name="Pan J."/>
            <person name="Luo Z.H."/>
            <person name="Li M."/>
        </authorList>
    </citation>
    <scope>NUCLEOTIDE SEQUENCE [LARGE SCALE GENOMIC DNA]</scope>
    <source>
        <strain evidence="7">HyVt-80</strain>
    </source>
</reference>
<dbReference type="InterPro" id="IPR044161">
    <property type="entry name" value="SPS"/>
</dbReference>
<evidence type="ECO:0000256" key="2">
    <source>
        <dbReference type="ARBA" id="ARBA00012536"/>
    </source>
</evidence>
<proteinExistence type="inferred from homology"/>